<dbReference type="AlphaFoldDB" id="A0A927BYV9"/>
<dbReference type="InterPro" id="IPR001279">
    <property type="entry name" value="Metallo-B-lactamas"/>
</dbReference>
<evidence type="ECO:0000313" key="7">
    <source>
        <dbReference type="Proteomes" id="UP000621560"/>
    </source>
</evidence>
<dbReference type="SUPFAM" id="SSF56281">
    <property type="entry name" value="Metallo-hydrolase/oxidoreductase"/>
    <property type="match status" value="1"/>
</dbReference>
<evidence type="ECO:0000256" key="1">
    <source>
        <dbReference type="ARBA" id="ARBA00034221"/>
    </source>
</evidence>
<comment type="function">
    <text evidence="2">Counteracts the endogenous Pycsar antiviral defense system. Phosphodiesterase that enables metal-dependent hydrolysis of host cyclic nucleotide Pycsar defense signals such as cCMP and cUMP.</text>
</comment>
<dbReference type="Gene3D" id="3.60.15.10">
    <property type="entry name" value="Ribonuclease Z/Hydroxyacylglutathione hydrolase-like"/>
    <property type="match status" value="1"/>
</dbReference>
<name>A0A927BYV9_9BACL</name>
<keyword evidence="7" id="KW-1185">Reference proteome</keyword>
<proteinExistence type="predicted"/>
<dbReference type="GO" id="GO:0005737">
    <property type="term" value="C:cytoplasm"/>
    <property type="evidence" value="ECO:0007669"/>
    <property type="project" value="TreeGrafter"/>
</dbReference>
<dbReference type="InterPro" id="IPR036866">
    <property type="entry name" value="RibonucZ/Hydroxyglut_hydro"/>
</dbReference>
<sequence>MNRSHWGGWIIAPAGGKREAAPLSPPPGATVQERLRGASADQETRDGESYDAAEQGPVSAEAKPGDPCASGAPGGHRTATEPGEVPARPDGTVPPAVRALQAGETHAGPESGIDEQGAVTSDVSDAATRPNASSEARTPRTTNEAVTSSEAKASSEAQRPFVCTAPTLYFAGDSGYFQGFREIGRRHKIDVALMPIGAYEPEYFMSPQHVTPEQALQAFLDTGATWFVPMHYGSFKLADDTPREALDRLESGRRAHAIEETRVVILPHGETWRLSGE</sequence>
<reference evidence="6" key="1">
    <citation type="submission" date="2020-09" db="EMBL/GenBank/DDBJ databases">
        <title>A novel bacterium of genus Paenibacillus, isolated from South China Sea.</title>
        <authorList>
            <person name="Huang H."/>
            <person name="Mo K."/>
            <person name="Hu Y."/>
        </authorList>
    </citation>
    <scope>NUCLEOTIDE SEQUENCE</scope>
    <source>
        <strain evidence="6">IB182496</strain>
    </source>
</reference>
<dbReference type="PANTHER" id="PTHR15032:SF36">
    <property type="entry name" value="METALLO-BETA-LACTAMASE DOMAIN-CONTAINING PROTEIN"/>
    <property type="match status" value="1"/>
</dbReference>
<feature type="domain" description="Metallo-beta-lactamase" evidence="5">
    <location>
        <begin position="166"/>
        <end position="232"/>
    </location>
</feature>
<dbReference type="Proteomes" id="UP000621560">
    <property type="component" value="Unassembled WGS sequence"/>
</dbReference>
<comment type="catalytic activity">
    <reaction evidence="1">
        <text>3',5'-cyclic CMP + H2O = CMP + H(+)</text>
        <dbReference type="Rhea" id="RHEA:72675"/>
        <dbReference type="ChEBI" id="CHEBI:15377"/>
        <dbReference type="ChEBI" id="CHEBI:15378"/>
        <dbReference type="ChEBI" id="CHEBI:58003"/>
        <dbReference type="ChEBI" id="CHEBI:60377"/>
    </reaction>
    <physiologicalReaction direction="left-to-right" evidence="1">
        <dbReference type="Rhea" id="RHEA:72676"/>
    </physiologicalReaction>
</comment>
<accession>A0A927BYV9</accession>
<evidence type="ECO:0000259" key="5">
    <source>
        <dbReference type="Pfam" id="PF12706"/>
    </source>
</evidence>
<protein>
    <recommendedName>
        <fullName evidence="5">Metallo-beta-lactamase domain-containing protein</fullName>
    </recommendedName>
</protein>
<dbReference type="PANTHER" id="PTHR15032">
    <property type="entry name" value="N-ACYL-PHOSPHATIDYLETHANOLAMINE-HYDROLYZING PHOSPHOLIPASE D"/>
    <property type="match status" value="1"/>
</dbReference>
<dbReference type="EMBL" id="JACXIZ010000046">
    <property type="protein sequence ID" value="MBD2847838.1"/>
    <property type="molecule type" value="Genomic_DNA"/>
</dbReference>
<dbReference type="Pfam" id="PF12706">
    <property type="entry name" value="Lactamase_B_2"/>
    <property type="match status" value="1"/>
</dbReference>
<evidence type="ECO:0000256" key="4">
    <source>
        <dbReference type="SAM" id="MobiDB-lite"/>
    </source>
</evidence>
<gene>
    <name evidence="6" type="ORF">IDH44_21805</name>
</gene>
<evidence type="ECO:0000256" key="3">
    <source>
        <dbReference type="ARBA" id="ARBA00048505"/>
    </source>
</evidence>
<comment type="catalytic activity">
    <reaction evidence="3">
        <text>3',5'-cyclic UMP + H2O = UMP + H(+)</text>
        <dbReference type="Rhea" id="RHEA:70575"/>
        <dbReference type="ChEBI" id="CHEBI:15377"/>
        <dbReference type="ChEBI" id="CHEBI:15378"/>
        <dbReference type="ChEBI" id="CHEBI:57865"/>
        <dbReference type="ChEBI" id="CHEBI:184387"/>
    </reaction>
    <physiologicalReaction direction="left-to-right" evidence="3">
        <dbReference type="Rhea" id="RHEA:70576"/>
    </physiologicalReaction>
</comment>
<comment type="caution">
    <text evidence="6">The sequence shown here is derived from an EMBL/GenBank/DDBJ whole genome shotgun (WGS) entry which is preliminary data.</text>
</comment>
<organism evidence="6 7">
    <name type="scientific">Paenibacillus sabuli</name>
    <dbReference type="NCBI Taxonomy" id="2772509"/>
    <lineage>
        <taxon>Bacteria</taxon>
        <taxon>Bacillati</taxon>
        <taxon>Bacillota</taxon>
        <taxon>Bacilli</taxon>
        <taxon>Bacillales</taxon>
        <taxon>Paenibacillaceae</taxon>
        <taxon>Paenibacillus</taxon>
    </lineage>
</organism>
<evidence type="ECO:0000313" key="6">
    <source>
        <dbReference type="EMBL" id="MBD2847838.1"/>
    </source>
</evidence>
<evidence type="ECO:0000256" key="2">
    <source>
        <dbReference type="ARBA" id="ARBA00034301"/>
    </source>
</evidence>
<feature type="region of interest" description="Disordered" evidence="4">
    <location>
        <begin position="1"/>
        <end position="158"/>
    </location>
</feature>
<feature type="compositionally biased region" description="Polar residues" evidence="4">
    <location>
        <begin position="130"/>
        <end position="157"/>
    </location>
</feature>